<accession>A0A3M2JK36</accession>
<comment type="caution">
    <text evidence="1">The sequence shown here is derived from an EMBL/GenBank/DDBJ whole genome shotgun (WGS) entry which is preliminary data.</text>
</comment>
<protein>
    <submittedName>
        <fullName evidence="1">DUF4012 domain-containing protein</fullName>
    </submittedName>
</protein>
<proteinExistence type="predicted"/>
<name>A0A3M2JK36_9CELL</name>
<dbReference type="Proteomes" id="UP000269289">
    <property type="component" value="Unassembled WGS sequence"/>
</dbReference>
<dbReference type="AlphaFoldDB" id="A0A3M2JK36"/>
<keyword evidence="2" id="KW-1185">Reference proteome</keyword>
<gene>
    <name evidence="1" type="ORF">EBM89_08035</name>
</gene>
<evidence type="ECO:0000313" key="1">
    <source>
        <dbReference type="EMBL" id="RMI12576.1"/>
    </source>
</evidence>
<dbReference type="InterPro" id="IPR025101">
    <property type="entry name" value="DUF4012"/>
</dbReference>
<dbReference type="Pfam" id="PF13196">
    <property type="entry name" value="DUF4012"/>
    <property type="match status" value="1"/>
</dbReference>
<organism evidence="1 2">
    <name type="scientific">Cellulomonas triticagri</name>
    <dbReference type="NCBI Taxonomy" id="2483352"/>
    <lineage>
        <taxon>Bacteria</taxon>
        <taxon>Bacillati</taxon>
        <taxon>Actinomycetota</taxon>
        <taxon>Actinomycetes</taxon>
        <taxon>Micrococcales</taxon>
        <taxon>Cellulomonadaceae</taxon>
        <taxon>Cellulomonas</taxon>
    </lineage>
</organism>
<dbReference type="EMBL" id="RFFI01000034">
    <property type="protein sequence ID" value="RMI12576.1"/>
    <property type="molecule type" value="Genomic_DNA"/>
</dbReference>
<sequence>MLIVLAVLLGVLLVLAGWLAVRVAQAAGALRDLQAAADGARPEVDALDVTALSARLPAAQDAAHRAADAADDPVWRAATHLPFVGDDLAAVGAVARAADALTRDAAPDLLAAAQALTGPAPSPTTTPRGWVDLTALADAAPAVSRAAAVLDGLRDDLDRHDPADLVGPVAGPVTTLRDALSGDALRSVQDLADVLPALLGADGPRTYLLLSLNPAELRAQGGIVGAVAVLQVRDGAVGLVGQRSTADLPERPASVLPLTEAEHALHGDRLGRWVQDTVLSPDFPRAAQLAAAFWTASTGQPVDGVLATDPVVVADVLAATGRTVTADGREIGGDALLAALLRDAYLGYGDPRSGDAFYAQVAAAAFGVLADALADPAAARSVLPAVADAVAERRVLAWSAVPAEQARLAASPLGGAFLSGDAPTPTGDVGGAVGVFLDDATAGKLGYDLDVAVGVTLSGCDEDVPVATVTVRLDFRPPGDVTTYPAQVLGDGSSALPPGWLATNVSFYGARDGSVGGVLRDGAAVGGPAAREARRPVVGLTSRLAPGAGEEYVLTVPAPGGALTVWSTPTLAGPGVTSASCAG</sequence>
<reference evidence="1 2" key="1">
    <citation type="submission" date="2018-10" db="EMBL/GenBank/DDBJ databases">
        <title>Isolation, diversity and antifungal activity of actinobacteria from wheat.</title>
        <authorList>
            <person name="Han C."/>
        </authorList>
    </citation>
    <scope>NUCLEOTIDE SEQUENCE [LARGE SCALE GENOMIC DNA]</scope>
    <source>
        <strain evidence="1 2">NEAU-YY56</strain>
    </source>
</reference>
<evidence type="ECO:0000313" key="2">
    <source>
        <dbReference type="Proteomes" id="UP000269289"/>
    </source>
</evidence>